<organism evidence="2 3">
    <name type="scientific">Larkinella insperata</name>
    <dbReference type="NCBI Taxonomy" id="332158"/>
    <lineage>
        <taxon>Bacteria</taxon>
        <taxon>Pseudomonadati</taxon>
        <taxon>Bacteroidota</taxon>
        <taxon>Cytophagia</taxon>
        <taxon>Cytophagales</taxon>
        <taxon>Spirosomataceae</taxon>
        <taxon>Larkinella</taxon>
    </lineage>
</organism>
<dbReference type="RefSeq" id="WP_379885832.1">
    <property type="nucleotide sequence ID" value="NZ_JBHTLP010000045.1"/>
</dbReference>
<name>A0ABW3QMA9_9BACT</name>
<evidence type="ECO:0000313" key="2">
    <source>
        <dbReference type="EMBL" id="MFD1145468.1"/>
    </source>
</evidence>
<sequence>MRAPAATIFFLVLLISSTHAQNQTLTYSQEDGKMTSQEVQRFYRYITRADVQEKTLVKLGIWPASDRGEQSERRALRLGANAELALE</sequence>
<dbReference type="Proteomes" id="UP001597116">
    <property type="component" value="Unassembled WGS sequence"/>
</dbReference>
<proteinExistence type="predicted"/>
<keyword evidence="1" id="KW-0732">Signal</keyword>
<dbReference type="EMBL" id="JBHTLP010000045">
    <property type="protein sequence ID" value="MFD1145468.1"/>
    <property type="molecule type" value="Genomic_DNA"/>
</dbReference>
<evidence type="ECO:0000256" key="1">
    <source>
        <dbReference type="SAM" id="SignalP"/>
    </source>
</evidence>
<keyword evidence="3" id="KW-1185">Reference proteome</keyword>
<accession>A0ABW3QMA9</accession>
<feature type="signal peptide" evidence="1">
    <location>
        <begin position="1"/>
        <end position="20"/>
    </location>
</feature>
<gene>
    <name evidence="2" type="ORF">ACFQ4C_30360</name>
</gene>
<feature type="chain" id="PRO_5045890124" evidence="1">
    <location>
        <begin position="21"/>
        <end position="87"/>
    </location>
</feature>
<reference evidence="3" key="1">
    <citation type="journal article" date="2019" name="Int. J. Syst. Evol. Microbiol.">
        <title>The Global Catalogue of Microorganisms (GCM) 10K type strain sequencing project: providing services to taxonomists for standard genome sequencing and annotation.</title>
        <authorList>
            <consortium name="The Broad Institute Genomics Platform"/>
            <consortium name="The Broad Institute Genome Sequencing Center for Infectious Disease"/>
            <person name="Wu L."/>
            <person name="Ma J."/>
        </authorList>
    </citation>
    <scope>NUCLEOTIDE SEQUENCE [LARGE SCALE GENOMIC DNA]</scope>
    <source>
        <strain evidence="3">CCUG 55608</strain>
    </source>
</reference>
<evidence type="ECO:0000313" key="3">
    <source>
        <dbReference type="Proteomes" id="UP001597116"/>
    </source>
</evidence>
<comment type="caution">
    <text evidence="2">The sequence shown here is derived from an EMBL/GenBank/DDBJ whole genome shotgun (WGS) entry which is preliminary data.</text>
</comment>
<protein>
    <submittedName>
        <fullName evidence="2">Uncharacterized protein</fullName>
    </submittedName>
</protein>